<dbReference type="Pfam" id="PF00392">
    <property type="entry name" value="GntR"/>
    <property type="match status" value="1"/>
</dbReference>
<dbReference type="InterPro" id="IPR050679">
    <property type="entry name" value="Bact_HTH_transcr_reg"/>
</dbReference>
<dbReference type="InterPro" id="IPR036390">
    <property type="entry name" value="WH_DNA-bd_sf"/>
</dbReference>
<dbReference type="EMBL" id="CP049886">
    <property type="protein sequence ID" value="QIL46654.1"/>
    <property type="molecule type" value="Genomic_DNA"/>
</dbReference>
<dbReference type="SMART" id="SM00345">
    <property type="entry name" value="HTH_GNTR"/>
    <property type="match status" value="1"/>
</dbReference>
<dbReference type="FunFam" id="1.10.10.10:FF:000079">
    <property type="entry name" value="GntR family transcriptional regulator"/>
    <property type="match status" value="1"/>
</dbReference>
<sequence>MTNKNIPIYIQIHDQIREEIEKGKWAVGDRLPSERELALAFNVSRMTLRQAVQTLADEGILERRIGSGTYVAREKVQERMTGTTSFSEIMLEQGKKPSSKTVSYFVTTPSSSEMEKLNLAADEPIVRMERIRYADGLPICFEVASIPARLVEEYPKKAITDSLYQTLTKDGQHSIGKAEQKVTAVVASERIAELLEIKKGEPILRVKQISFLSEGEAFEYVRSQYVGSRFEFFLER</sequence>
<dbReference type="SUPFAM" id="SSF64288">
    <property type="entry name" value="Chorismate lyase-like"/>
    <property type="match status" value="1"/>
</dbReference>
<evidence type="ECO:0000313" key="5">
    <source>
        <dbReference type="EMBL" id="QIL46654.1"/>
    </source>
</evidence>
<dbReference type="SUPFAM" id="SSF46785">
    <property type="entry name" value="Winged helix' DNA-binding domain"/>
    <property type="match status" value="1"/>
</dbReference>
<dbReference type="InterPro" id="IPR028978">
    <property type="entry name" value="Chorismate_lyase_/UTRA_dom_sf"/>
</dbReference>
<dbReference type="InterPro" id="IPR011663">
    <property type="entry name" value="UTRA"/>
</dbReference>
<name>A0A6G8ANJ6_9ENTE</name>
<evidence type="ECO:0000256" key="3">
    <source>
        <dbReference type="ARBA" id="ARBA00023163"/>
    </source>
</evidence>
<reference evidence="5 6" key="1">
    <citation type="submission" date="2020-03" db="EMBL/GenBank/DDBJ databases">
        <title>Vagococcus sp. nov., isolated from beetles.</title>
        <authorList>
            <person name="Hyun D.-W."/>
            <person name="Bae J.-W."/>
        </authorList>
    </citation>
    <scope>NUCLEOTIDE SEQUENCE [LARGE SCALE GENOMIC DNA]</scope>
    <source>
        <strain evidence="5 6">HDW17A</strain>
    </source>
</reference>
<dbReference type="RefSeq" id="WP_166008042.1">
    <property type="nucleotide sequence ID" value="NZ_CP049886.1"/>
</dbReference>
<evidence type="ECO:0000256" key="1">
    <source>
        <dbReference type="ARBA" id="ARBA00023015"/>
    </source>
</evidence>
<dbReference type="Gene3D" id="3.40.1410.10">
    <property type="entry name" value="Chorismate lyase-like"/>
    <property type="match status" value="1"/>
</dbReference>
<organism evidence="5 6">
    <name type="scientific">Vagococcus coleopterorum</name>
    <dbReference type="NCBI Taxonomy" id="2714946"/>
    <lineage>
        <taxon>Bacteria</taxon>
        <taxon>Bacillati</taxon>
        <taxon>Bacillota</taxon>
        <taxon>Bacilli</taxon>
        <taxon>Lactobacillales</taxon>
        <taxon>Enterococcaceae</taxon>
        <taxon>Vagococcus</taxon>
    </lineage>
</organism>
<dbReference type="InterPro" id="IPR000524">
    <property type="entry name" value="Tscrpt_reg_HTH_GntR"/>
</dbReference>
<evidence type="ECO:0000313" key="6">
    <source>
        <dbReference type="Proteomes" id="UP000500890"/>
    </source>
</evidence>
<keyword evidence="1" id="KW-0805">Transcription regulation</keyword>
<dbReference type="SMART" id="SM00866">
    <property type="entry name" value="UTRA"/>
    <property type="match status" value="1"/>
</dbReference>
<dbReference type="GO" id="GO:0003677">
    <property type="term" value="F:DNA binding"/>
    <property type="evidence" value="ECO:0007669"/>
    <property type="project" value="UniProtKB-KW"/>
</dbReference>
<evidence type="ECO:0000256" key="2">
    <source>
        <dbReference type="ARBA" id="ARBA00023125"/>
    </source>
</evidence>
<dbReference type="KEGG" id="vah:G7081_05970"/>
<feature type="domain" description="HTH gntR-type" evidence="4">
    <location>
        <begin position="6"/>
        <end position="74"/>
    </location>
</feature>
<dbReference type="AlphaFoldDB" id="A0A6G8ANJ6"/>
<dbReference type="PANTHER" id="PTHR44846">
    <property type="entry name" value="MANNOSYL-D-GLYCERATE TRANSPORT/METABOLISM SYSTEM REPRESSOR MNGR-RELATED"/>
    <property type="match status" value="1"/>
</dbReference>
<evidence type="ECO:0000259" key="4">
    <source>
        <dbReference type="PROSITE" id="PS50949"/>
    </source>
</evidence>
<dbReference type="PANTHER" id="PTHR44846:SF1">
    <property type="entry name" value="MANNOSYL-D-GLYCERATE TRANSPORT_METABOLISM SYSTEM REPRESSOR MNGR-RELATED"/>
    <property type="match status" value="1"/>
</dbReference>
<dbReference type="Pfam" id="PF07702">
    <property type="entry name" value="UTRA"/>
    <property type="match status" value="1"/>
</dbReference>
<gene>
    <name evidence="5" type="ORF">G7081_05970</name>
</gene>
<dbReference type="Gene3D" id="1.10.10.10">
    <property type="entry name" value="Winged helix-like DNA-binding domain superfamily/Winged helix DNA-binding domain"/>
    <property type="match status" value="1"/>
</dbReference>
<dbReference type="InterPro" id="IPR036388">
    <property type="entry name" value="WH-like_DNA-bd_sf"/>
</dbReference>
<dbReference type="PROSITE" id="PS50949">
    <property type="entry name" value="HTH_GNTR"/>
    <property type="match status" value="1"/>
</dbReference>
<accession>A0A6G8ANJ6</accession>
<protein>
    <submittedName>
        <fullName evidence="5">GntR family transcriptional regulator</fullName>
    </submittedName>
</protein>
<proteinExistence type="predicted"/>
<dbReference type="CDD" id="cd07377">
    <property type="entry name" value="WHTH_GntR"/>
    <property type="match status" value="1"/>
</dbReference>
<keyword evidence="3" id="KW-0804">Transcription</keyword>
<dbReference type="GO" id="GO:0045892">
    <property type="term" value="P:negative regulation of DNA-templated transcription"/>
    <property type="evidence" value="ECO:0007669"/>
    <property type="project" value="TreeGrafter"/>
</dbReference>
<keyword evidence="2" id="KW-0238">DNA-binding</keyword>
<dbReference type="GO" id="GO:0003700">
    <property type="term" value="F:DNA-binding transcription factor activity"/>
    <property type="evidence" value="ECO:0007669"/>
    <property type="project" value="InterPro"/>
</dbReference>
<keyword evidence="6" id="KW-1185">Reference proteome</keyword>
<dbReference type="PRINTS" id="PR00035">
    <property type="entry name" value="HTHGNTR"/>
</dbReference>
<dbReference type="Proteomes" id="UP000500890">
    <property type="component" value="Chromosome"/>
</dbReference>